<reference evidence="1" key="1">
    <citation type="submission" date="2014-09" db="EMBL/GenBank/DDBJ databases">
        <authorList>
            <person name="Magalhaes I.L.F."/>
            <person name="Oliveira U."/>
            <person name="Santos F.R."/>
            <person name="Vidigal T.H.D.A."/>
            <person name="Brescovit A.D."/>
            <person name="Santos A.J."/>
        </authorList>
    </citation>
    <scope>NUCLEOTIDE SEQUENCE</scope>
    <source>
        <tissue evidence="1">Shoot tissue taken approximately 20 cm above the soil surface</tissue>
    </source>
</reference>
<proteinExistence type="predicted"/>
<organism evidence="1">
    <name type="scientific">Arundo donax</name>
    <name type="common">Giant reed</name>
    <name type="synonym">Donax arundinaceus</name>
    <dbReference type="NCBI Taxonomy" id="35708"/>
    <lineage>
        <taxon>Eukaryota</taxon>
        <taxon>Viridiplantae</taxon>
        <taxon>Streptophyta</taxon>
        <taxon>Embryophyta</taxon>
        <taxon>Tracheophyta</taxon>
        <taxon>Spermatophyta</taxon>
        <taxon>Magnoliopsida</taxon>
        <taxon>Liliopsida</taxon>
        <taxon>Poales</taxon>
        <taxon>Poaceae</taxon>
        <taxon>PACMAD clade</taxon>
        <taxon>Arundinoideae</taxon>
        <taxon>Arundineae</taxon>
        <taxon>Arundo</taxon>
    </lineage>
</organism>
<name>A0A0A8ZFJ2_ARUDO</name>
<reference evidence="1" key="2">
    <citation type="journal article" date="2015" name="Data Brief">
        <title>Shoot transcriptome of the giant reed, Arundo donax.</title>
        <authorList>
            <person name="Barrero R.A."/>
            <person name="Guerrero F.D."/>
            <person name="Moolhuijzen P."/>
            <person name="Goolsby J.A."/>
            <person name="Tidwell J."/>
            <person name="Bellgard S.E."/>
            <person name="Bellgard M.I."/>
        </authorList>
    </citation>
    <scope>NUCLEOTIDE SEQUENCE</scope>
    <source>
        <tissue evidence="1">Shoot tissue taken approximately 20 cm above the soil surface</tissue>
    </source>
</reference>
<accession>A0A0A8ZFJ2</accession>
<sequence length="21" mass="2360">MCPDYSTILQGRNAAMVPCWC</sequence>
<dbReference type="AlphaFoldDB" id="A0A0A8ZFJ2"/>
<evidence type="ECO:0000313" key="1">
    <source>
        <dbReference type="EMBL" id="JAD35525.1"/>
    </source>
</evidence>
<protein>
    <submittedName>
        <fullName evidence="1">Uncharacterized protein</fullName>
    </submittedName>
</protein>
<dbReference type="EMBL" id="GBRH01262370">
    <property type="protein sequence ID" value="JAD35525.1"/>
    <property type="molecule type" value="Transcribed_RNA"/>
</dbReference>